<dbReference type="AlphaFoldDB" id="A0A016SYL2"/>
<sequence length="167" mass="18594">MNLVKVSSETTTAIGKTIQNGSTFVMHGGFSTYTHQPSNITTCKARQCHSAVFAQPILRNPRFHTSDRRPWTRSAIWTPAHPYHIVGPLSPHFERLRILIISLDPSPLLLRTPAHPYHIVGPVSPSLDAGAPLSYRWTRLHAFPHFRMPAYPCGISDSTAHPLFAPS</sequence>
<dbReference type="Proteomes" id="UP000024635">
    <property type="component" value="Unassembled WGS sequence"/>
</dbReference>
<keyword evidence="2" id="KW-1185">Reference proteome</keyword>
<reference evidence="2" key="1">
    <citation type="journal article" date="2015" name="Nat. Genet.">
        <title>The genome and transcriptome of the zoonotic hookworm Ancylostoma ceylanicum identify infection-specific gene families.</title>
        <authorList>
            <person name="Schwarz E.M."/>
            <person name="Hu Y."/>
            <person name="Antoshechkin I."/>
            <person name="Miller M.M."/>
            <person name="Sternberg P.W."/>
            <person name="Aroian R.V."/>
        </authorList>
    </citation>
    <scope>NUCLEOTIDE SEQUENCE</scope>
    <source>
        <strain evidence="2">HY135</strain>
    </source>
</reference>
<proteinExistence type="predicted"/>
<accession>A0A016SYL2</accession>
<evidence type="ECO:0000313" key="2">
    <source>
        <dbReference type="Proteomes" id="UP000024635"/>
    </source>
</evidence>
<organism evidence="1 2">
    <name type="scientific">Ancylostoma ceylanicum</name>
    <dbReference type="NCBI Taxonomy" id="53326"/>
    <lineage>
        <taxon>Eukaryota</taxon>
        <taxon>Metazoa</taxon>
        <taxon>Ecdysozoa</taxon>
        <taxon>Nematoda</taxon>
        <taxon>Chromadorea</taxon>
        <taxon>Rhabditida</taxon>
        <taxon>Rhabditina</taxon>
        <taxon>Rhabditomorpha</taxon>
        <taxon>Strongyloidea</taxon>
        <taxon>Ancylostomatidae</taxon>
        <taxon>Ancylostomatinae</taxon>
        <taxon>Ancylostoma</taxon>
    </lineage>
</organism>
<name>A0A016SYL2_9BILA</name>
<comment type="caution">
    <text evidence="1">The sequence shown here is derived from an EMBL/GenBank/DDBJ whole genome shotgun (WGS) entry which is preliminary data.</text>
</comment>
<protein>
    <submittedName>
        <fullName evidence="1">Uncharacterized protein</fullName>
    </submittedName>
</protein>
<dbReference type="EMBL" id="JARK01001496">
    <property type="protein sequence ID" value="EYB95419.1"/>
    <property type="molecule type" value="Genomic_DNA"/>
</dbReference>
<gene>
    <name evidence="1" type="primary">Acey_s0160.g3343</name>
    <name evidence="1" type="ORF">Y032_0160g3343</name>
</gene>
<evidence type="ECO:0000313" key="1">
    <source>
        <dbReference type="EMBL" id="EYB95419.1"/>
    </source>
</evidence>